<dbReference type="InterPro" id="IPR014262">
    <property type="entry name" value="HAF_rpt"/>
</dbReference>
<protein>
    <submittedName>
        <fullName evidence="2">DUF3466 family protein</fullName>
    </submittedName>
</protein>
<keyword evidence="3" id="KW-1185">Reference proteome</keyword>
<evidence type="ECO:0000256" key="1">
    <source>
        <dbReference type="SAM" id="SignalP"/>
    </source>
</evidence>
<organism evidence="2 3">
    <name type="scientific">Actinomadura rudentiformis</name>
    <dbReference type="NCBI Taxonomy" id="359158"/>
    <lineage>
        <taxon>Bacteria</taxon>
        <taxon>Bacillati</taxon>
        <taxon>Actinomycetota</taxon>
        <taxon>Actinomycetes</taxon>
        <taxon>Streptosporangiales</taxon>
        <taxon>Thermomonosporaceae</taxon>
        <taxon>Actinomadura</taxon>
    </lineage>
</organism>
<sequence>MTGLVQRAVAVPTAAAFGLMLVAAPATSSQVTIRLTELPADGAGLARDMAINDRGQIGATLTPDENVYATRIVRWDCGPSGYVLHPLSSPRPGARFAAINDRGDVLAEDGTLWDRRDQVVATVPPPGAYRVALNNRRQVLQFHDQEWPPGLPRTTGLWSRSGLAELKNPGHYVLPSGINNRGQVTGTVLAQLGTQNSGFVWNGRTLTKVQGPAGAPVNYMADINDRGQAVGLYQEQSRTFLYAHGRSTDIGTLGGSATVVHGPFGKAINERGQIAGLSTTASGTPRAFLWDRGKMTDLGPLGGDRSGWVKDVNDMGQVIGQSFTADGEVHPFLWDRGTMYDLHVPGARSTEALDINNRGQIVGTIFTQSRQERAVTWTATR</sequence>
<comment type="caution">
    <text evidence="2">The sequence shown here is derived from an EMBL/GenBank/DDBJ whole genome shotgun (WGS) entry which is preliminary data.</text>
</comment>
<accession>A0A6H9Z9S5</accession>
<dbReference type="NCBIfam" id="TIGR02913">
    <property type="entry name" value="HAF_rpt"/>
    <property type="match status" value="2"/>
</dbReference>
<name>A0A6H9Z9S5_9ACTN</name>
<proteinExistence type="predicted"/>
<evidence type="ECO:0000313" key="2">
    <source>
        <dbReference type="EMBL" id="KAB2352183.1"/>
    </source>
</evidence>
<dbReference type="Proteomes" id="UP000468735">
    <property type="component" value="Unassembled WGS sequence"/>
</dbReference>
<reference evidence="2 3" key="1">
    <citation type="submission" date="2019-09" db="EMBL/GenBank/DDBJ databases">
        <title>Actinomadura physcomitrii sp. nov., a novel actinomycete isolated from moss [Physcomitrium sphaericum (Ludw) Fuernr].</title>
        <authorList>
            <person name="Zhuang X."/>
            <person name="Liu C."/>
        </authorList>
    </citation>
    <scope>NUCLEOTIDE SEQUENCE [LARGE SCALE GENOMIC DNA]</scope>
    <source>
        <strain evidence="2 3">HMC1</strain>
    </source>
</reference>
<gene>
    <name evidence="2" type="ORF">F8566_00225</name>
</gene>
<dbReference type="AlphaFoldDB" id="A0A6H9Z9S5"/>
<keyword evidence="1" id="KW-0732">Signal</keyword>
<feature type="chain" id="PRO_5039627658" evidence="1">
    <location>
        <begin position="29"/>
        <end position="381"/>
    </location>
</feature>
<dbReference type="EMBL" id="WBMT01000001">
    <property type="protein sequence ID" value="KAB2352183.1"/>
    <property type="molecule type" value="Genomic_DNA"/>
</dbReference>
<dbReference type="RefSeq" id="WP_151556754.1">
    <property type="nucleotide sequence ID" value="NZ_WBMT01000001.1"/>
</dbReference>
<evidence type="ECO:0000313" key="3">
    <source>
        <dbReference type="Proteomes" id="UP000468735"/>
    </source>
</evidence>
<dbReference type="OrthoDB" id="3985792at2"/>
<feature type="signal peptide" evidence="1">
    <location>
        <begin position="1"/>
        <end position="28"/>
    </location>
</feature>